<feature type="transmembrane region" description="Helical" evidence="10">
    <location>
        <begin position="138"/>
        <end position="155"/>
    </location>
</feature>
<evidence type="ECO:0000256" key="9">
    <source>
        <dbReference type="ARBA" id="ARBA00031636"/>
    </source>
</evidence>
<dbReference type="PANTHER" id="PTHR43298">
    <property type="entry name" value="MULTIDRUG RESISTANCE PROTEIN NORM-RELATED"/>
    <property type="match status" value="1"/>
</dbReference>
<feature type="transmembrane region" description="Helical" evidence="10">
    <location>
        <begin position="353"/>
        <end position="372"/>
    </location>
</feature>
<dbReference type="CDD" id="cd13131">
    <property type="entry name" value="MATE_NorM_like"/>
    <property type="match status" value="1"/>
</dbReference>
<dbReference type="InterPro" id="IPR002528">
    <property type="entry name" value="MATE_fam"/>
</dbReference>
<dbReference type="OrthoDB" id="9780160at2"/>
<dbReference type="InterPro" id="IPR048279">
    <property type="entry name" value="MdtK-like"/>
</dbReference>
<feature type="transmembrane region" description="Helical" evidence="10">
    <location>
        <begin position="63"/>
        <end position="82"/>
    </location>
</feature>
<evidence type="ECO:0000256" key="1">
    <source>
        <dbReference type="ARBA" id="ARBA00004429"/>
    </source>
</evidence>
<sequence>MPVLHPLPPALREAAALLRLGLPVIAAQLAQMAMGVADTIMVGRVGATELAAVAVGTSLWNPLYLFTLGLLMATSASVAHLFGAQRHAEIGRLVHQALWLAAALALPVWALLRDMGAPMHWLGVDPAIVPVAQDYLDALAWGVPAAFLYVVLRFANEGVGATAPAMLIGFIGLASNVFGNWLLIYGHWGLPALGARGCGYATAASLWLMLVLLVRLSAQQPRLAATGLFARLERPRLDGLGPLLRLGLPIGIGIFAETSIFAAIALVLGVLGAVVVAGHQIALNVASFAFMVPLSLSIAASVRVGHALGAGDARAARRAGDVAIALCGVCMGLSALTIYNAAPMIVALYTSDAAVAALAVQLLGYAALFQLSDGLQVGAAGALRGAKDTRVPTAIMLFAYWGVAFPLGYGLAFAGGLGPRGLWTGLIAGLTLAALLLNLRWQHLIRRPRSTP</sequence>
<dbReference type="InterPro" id="IPR050222">
    <property type="entry name" value="MATE_MdtK"/>
</dbReference>
<dbReference type="GO" id="GO:0006811">
    <property type="term" value="P:monoatomic ion transport"/>
    <property type="evidence" value="ECO:0007669"/>
    <property type="project" value="UniProtKB-KW"/>
</dbReference>
<keyword evidence="2" id="KW-0813">Transport</keyword>
<keyword evidence="7" id="KW-0406">Ion transport</keyword>
<name>A0A4R2L4Z9_9GAMM</name>
<dbReference type="NCBIfam" id="TIGR00797">
    <property type="entry name" value="matE"/>
    <property type="match status" value="1"/>
</dbReference>
<feature type="transmembrane region" description="Helical" evidence="10">
    <location>
        <begin position="393"/>
        <end position="415"/>
    </location>
</feature>
<dbReference type="GO" id="GO:0015297">
    <property type="term" value="F:antiporter activity"/>
    <property type="evidence" value="ECO:0007669"/>
    <property type="project" value="UniProtKB-KW"/>
</dbReference>
<evidence type="ECO:0000256" key="6">
    <source>
        <dbReference type="ARBA" id="ARBA00022989"/>
    </source>
</evidence>
<keyword evidence="4" id="KW-1003">Cell membrane</keyword>
<keyword evidence="12" id="KW-1185">Reference proteome</keyword>
<dbReference type="RefSeq" id="WP_132539761.1">
    <property type="nucleotide sequence ID" value="NZ_SLWY01000005.1"/>
</dbReference>
<evidence type="ECO:0000313" key="12">
    <source>
        <dbReference type="Proteomes" id="UP000295765"/>
    </source>
</evidence>
<dbReference type="GO" id="GO:0005886">
    <property type="term" value="C:plasma membrane"/>
    <property type="evidence" value="ECO:0007669"/>
    <property type="project" value="UniProtKB-SubCell"/>
</dbReference>
<gene>
    <name evidence="11" type="ORF">EV699_105171</name>
</gene>
<keyword evidence="5 10" id="KW-0812">Transmembrane</keyword>
<feature type="transmembrane region" description="Helical" evidence="10">
    <location>
        <begin position="246"/>
        <end position="275"/>
    </location>
</feature>
<evidence type="ECO:0000256" key="8">
    <source>
        <dbReference type="ARBA" id="ARBA00023136"/>
    </source>
</evidence>
<dbReference type="PIRSF" id="PIRSF006603">
    <property type="entry name" value="DinF"/>
    <property type="match status" value="1"/>
</dbReference>
<keyword evidence="6 10" id="KW-1133">Transmembrane helix</keyword>
<organism evidence="11 12">
    <name type="scientific">Plasticicumulans lactativorans</name>
    <dbReference type="NCBI Taxonomy" id="1133106"/>
    <lineage>
        <taxon>Bacteria</taxon>
        <taxon>Pseudomonadati</taxon>
        <taxon>Pseudomonadota</taxon>
        <taxon>Gammaproteobacteria</taxon>
        <taxon>Candidatus Competibacteraceae</taxon>
        <taxon>Plasticicumulans</taxon>
    </lineage>
</organism>
<comment type="caution">
    <text evidence="11">The sequence shown here is derived from an EMBL/GenBank/DDBJ whole genome shotgun (WGS) entry which is preliminary data.</text>
</comment>
<dbReference type="GO" id="GO:0042910">
    <property type="term" value="F:xenobiotic transmembrane transporter activity"/>
    <property type="evidence" value="ECO:0007669"/>
    <property type="project" value="InterPro"/>
</dbReference>
<evidence type="ECO:0000256" key="5">
    <source>
        <dbReference type="ARBA" id="ARBA00022692"/>
    </source>
</evidence>
<reference evidence="11 12" key="1">
    <citation type="submission" date="2019-03" db="EMBL/GenBank/DDBJ databases">
        <title>Genomic Encyclopedia of Type Strains, Phase IV (KMG-IV): sequencing the most valuable type-strain genomes for metagenomic binning, comparative biology and taxonomic classification.</title>
        <authorList>
            <person name="Goeker M."/>
        </authorList>
    </citation>
    <scope>NUCLEOTIDE SEQUENCE [LARGE SCALE GENOMIC DNA]</scope>
    <source>
        <strain evidence="11 12">DSM 25287</strain>
    </source>
</reference>
<feature type="transmembrane region" description="Helical" evidence="10">
    <location>
        <begin position="194"/>
        <end position="214"/>
    </location>
</feature>
<accession>A0A4R2L4Z9</accession>
<feature type="transmembrane region" description="Helical" evidence="10">
    <location>
        <begin position="281"/>
        <end position="302"/>
    </location>
</feature>
<evidence type="ECO:0000256" key="4">
    <source>
        <dbReference type="ARBA" id="ARBA00022475"/>
    </source>
</evidence>
<feature type="transmembrane region" description="Helical" evidence="10">
    <location>
        <begin position="421"/>
        <end position="439"/>
    </location>
</feature>
<dbReference type="AlphaFoldDB" id="A0A4R2L4Z9"/>
<feature type="transmembrane region" description="Helical" evidence="10">
    <location>
        <begin position="322"/>
        <end position="341"/>
    </location>
</feature>
<dbReference type="Pfam" id="PF01554">
    <property type="entry name" value="MatE"/>
    <property type="match status" value="2"/>
</dbReference>
<protein>
    <recommendedName>
        <fullName evidence="9">Multidrug-efflux transporter</fullName>
    </recommendedName>
</protein>
<keyword evidence="3" id="KW-0050">Antiport</keyword>
<evidence type="ECO:0000256" key="3">
    <source>
        <dbReference type="ARBA" id="ARBA00022449"/>
    </source>
</evidence>
<dbReference type="PANTHER" id="PTHR43298:SF2">
    <property type="entry name" value="FMN_FAD EXPORTER YEEO-RELATED"/>
    <property type="match status" value="1"/>
</dbReference>
<evidence type="ECO:0000256" key="7">
    <source>
        <dbReference type="ARBA" id="ARBA00023065"/>
    </source>
</evidence>
<feature type="transmembrane region" description="Helical" evidence="10">
    <location>
        <begin position="167"/>
        <end position="188"/>
    </location>
</feature>
<dbReference type="EMBL" id="SLWY01000005">
    <property type="protein sequence ID" value="TCO82381.1"/>
    <property type="molecule type" value="Genomic_DNA"/>
</dbReference>
<evidence type="ECO:0000256" key="10">
    <source>
        <dbReference type="SAM" id="Phobius"/>
    </source>
</evidence>
<feature type="transmembrane region" description="Helical" evidence="10">
    <location>
        <begin position="94"/>
        <end position="112"/>
    </location>
</feature>
<evidence type="ECO:0000313" key="11">
    <source>
        <dbReference type="EMBL" id="TCO82381.1"/>
    </source>
</evidence>
<dbReference type="Proteomes" id="UP000295765">
    <property type="component" value="Unassembled WGS sequence"/>
</dbReference>
<comment type="subcellular location">
    <subcellularLocation>
        <location evidence="1">Cell inner membrane</location>
        <topology evidence="1">Multi-pass membrane protein</topology>
    </subcellularLocation>
</comment>
<evidence type="ECO:0000256" key="2">
    <source>
        <dbReference type="ARBA" id="ARBA00022448"/>
    </source>
</evidence>
<keyword evidence="8 10" id="KW-0472">Membrane</keyword>
<proteinExistence type="predicted"/>